<dbReference type="EC" id="3.1.21.10" evidence="13 14"/>
<dbReference type="SUPFAM" id="SSF53098">
    <property type="entry name" value="Ribonuclease H-like"/>
    <property type="match status" value="1"/>
</dbReference>
<evidence type="ECO:0000256" key="13">
    <source>
        <dbReference type="HAMAP-Rule" id="MF_00034"/>
    </source>
</evidence>
<dbReference type="InterPro" id="IPR002176">
    <property type="entry name" value="X-over_junc_endoDNase_RuvC"/>
</dbReference>
<dbReference type="GO" id="GO:0005737">
    <property type="term" value="C:cytoplasm"/>
    <property type="evidence" value="ECO:0007669"/>
    <property type="project" value="UniProtKB-SubCell"/>
</dbReference>
<dbReference type="GO" id="GO:0048476">
    <property type="term" value="C:Holliday junction resolvase complex"/>
    <property type="evidence" value="ECO:0007669"/>
    <property type="project" value="UniProtKB-UniRule"/>
</dbReference>
<keyword evidence="5 13" id="KW-0255">Endonuclease</keyword>
<keyword evidence="4 13" id="KW-0479">Metal-binding</keyword>
<evidence type="ECO:0000256" key="11">
    <source>
        <dbReference type="ARBA" id="ARBA00023204"/>
    </source>
</evidence>
<evidence type="ECO:0000256" key="3">
    <source>
        <dbReference type="ARBA" id="ARBA00022722"/>
    </source>
</evidence>
<keyword evidence="9 13" id="KW-0238">DNA-binding</keyword>
<dbReference type="GO" id="GO:0006310">
    <property type="term" value="P:DNA recombination"/>
    <property type="evidence" value="ECO:0007669"/>
    <property type="project" value="UniProtKB-UniRule"/>
</dbReference>
<proteinExistence type="inferred from homology"/>
<feature type="binding site" evidence="13">
    <location>
        <position position="69"/>
    </location>
    <ligand>
        <name>Mg(2+)</name>
        <dbReference type="ChEBI" id="CHEBI:18420"/>
        <label>2</label>
    </ligand>
</feature>
<sequence length="167" mass="18521">MIIIGIDPGTATTGYAIIQTKNRYEKPKVLDFGCIITTTADSAGQRLKIIHTEVNKLIKHHKPDLISVESLYFFKNLKTAMPVSQAKGVILLSAAKENIPILEFTPLQVKMTVVGYGKAEKKQVQEMTKQLLDLSAFDLKEKDRKRDDAADALGIALCAHLKAPMER</sequence>
<keyword evidence="3 13" id="KW-0540">Nuclease</keyword>
<comment type="similarity">
    <text evidence="1 13">Belongs to the RuvC family.</text>
</comment>
<dbReference type="EMBL" id="MHOV01000015">
    <property type="protein sequence ID" value="OGZ70209.1"/>
    <property type="molecule type" value="Genomic_DNA"/>
</dbReference>
<feature type="binding site" evidence="13">
    <location>
        <position position="7"/>
    </location>
    <ligand>
        <name>Mg(2+)</name>
        <dbReference type="ChEBI" id="CHEBI:18420"/>
        <label>1</label>
    </ligand>
</feature>
<dbReference type="GO" id="GO:0000287">
    <property type="term" value="F:magnesium ion binding"/>
    <property type="evidence" value="ECO:0007669"/>
    <property type="project" value="UniProtKB-UniRule"/>
</dbReference>
<comment type="cofactor">
    <cofactor evidence="13">
        <name>Mg(2+)</name>
        <dbReference type="ChEBI" id="CHEBI:18420"/>
    </cofactor>
    <text evidence="13">Binds 2 Mg(2+) ion per subunit.</text>
</comment>
<dbReference type="Gene3D" id="3.30.420.10">
    <property type="entry name" value="Ribonuclease H-like superfamily/Ribonuclease H"/>
    <property type="match status" value="1"/>
</dbReference>
<keyword evidence="6 13" id="KW-0227">DNA damage</keyword>
<dbReference type="PANTHER" id="PTHR30194">
    <property type="entry name" value="CROSSOVER JUNCTION ENDODEOXYRIBONUCLEASE RUVC"/>
    <property type="match status" value="1"/>
</dbReference>
<keyword evidence="10 13" id="KW-0233">DNA recombination</keyword>
<feature type="active site" evidence="13">
    <location>
        <position position="148"/>
    </location>
</feature>
<keyword evidence="11 13" id="KW-0234">DNA repair</keyword>
<feature type="active site" evidence="13">
    <location>
        <position position="69"/>
    </location>
</feature>
<evidence type="ECO:0000313" key="15">
    <source>
        <dbReference type="EMBL" id="OGZ70209.1"/>
    </source>
</evidence>
<evidence type="ECO:0000256" key="12">
    <source>
        <dbReference type="ARBA" id="ARBA00029354"/>
    </source>
</evidence>
<dbReference type="PANTHER" id="PTHR30194:SF3">
    <property type="entry name" value="CROSSOVER JUNCTION ENDODEOXYRIBONUCLEASE RUVC"/>
    <property type="match status" value="1"/>
</dbReference>
<dbReference type="HAMAP" id="MF_00034">
    <property type="entry name" value="RuvC"/>
    <property type="match status" value="1"/>
</dbReference>
<comment type="caution">
    <text evidence="15">The sequence shown here is derived from an EMBL/GenBank/DDBJ whole genome shotgun (WGS) entry which is preliminary data.</text>
</comment>
<dbReference type="FunFam" id="3.30.420.10:FF:000002">
    <property type="entry name" value="Crossover junction endodeoxyribonuclease RuvC"/>
    <property type="match status" value="1"/>
</dbReference>
<dbReference type="NCBIfam" id="TIGR00228">
    <property type="entry name" value="ruvC"/>
    <property type="match status" value="1"/>
</dbReference>
<dbReference type="NCBIfam" id="NF000711">
    <property type="entry name" value="PRK00039.2-1"/>
    <property type="match status" value="1"/>
</dbReference>
<evidence type="ECO:0000256" key="14">
    <source>
        <dbReference type="NCBIfam" id="TIGR00228"/>
    </source>
</evidence>
<feature type="active site" evidence="13">
    <location>
        <position position="7"/>
    </location>
</feature>
<evidence type="ECO:0000256" key="5">
    <source>
        <dbReference type="ARBA" id="ARBA00022759"/>
    </source>
</evidence>
<evidence type="ECO:0000256" key="1">
    <source>
        <dbReference type="ARBA" id="ARBA00009518"/>
    </source>
</evidence>
<feature type="binding site" evidence="13">
    <location>
        <position position="148"/>
    </location>
    <ligand>
        <name>Mg(2+)</name>
        <dbReference type="ChEBI" id="CHEBI:18420"/>
        <label>1</label>
    </ligand>
</feature>
<accession>A0A1G2I694</accession>
<comment type="subcellular location">
    <subcellularLocation>
        <location evidence="13">Cytoplasm</location>
    </subcellularLocation>
</comment>
<dbReference type="InterPro" id="IPR012337">
    <property type="entry name" value="RNaseH-like_sf"/>
</dbReference>
<keyword evidence="7 13" id="KW-0378">Hydrolase</keyword>
<evidence type="ECO:0000256" key="6">
    <source>
        <dbReference type="ARBA" id="ARBA00022763"/>
    </source>
</evidence>
<comment type="catalytic activity">
    <reaction evidence="12 13">
        <text>Endonucleolytic cleavage at a junction such as a reciprocal single-stranded crossover between two homologous DNA duplexes (Holliday junction).</text>
        <dbReference type="EC" id="3.1.21.10"/>
    </reaction>
</comment>
<evidence type="ECO:0000256" key="7">
    <source>
        <dbReference type="ARBA" id="ARBA00022801"/>
    </source>
</evidence>
<keyword evidence="8 13" id="KW-0460">Magnesium</keyword>
<dbReference type="PRINTS" id="PR00696">
    <property type="entry name" value="RSOLVASERUVC"/>
</dbReference>
<evidence type="ECO:0000256" key="8">
    <source>
        <dbReference type="ARBA" id="ARBA00022842"/>
    </source>
</evidence>
<dbReference type="GO" id="GO:0008821">
    <property type="term" value="F:crossover junction DNA endonuclease activity"/>
    <property type="evidence" value="ECO:0007669"/>
    <property type="project" value="UniProtKB-UniRule"/>
</dbReference>
<dbReference type="InterPro" id="IPR036397">
    <property type="entry name" value="RNaseH_sf"/>
</dbReference>
<evidence type="ECO:0000256" key="2">
    <source>
        <dbReference type="ARBA" id="ARBA00022490"/>
    </source>
</evidence>
<comment type="subunit">
    <text evidence="13">Homodimer which binds Holliday junction (HJ) DNA. The HJ becomes 2-fold symmetrical on binding to RuvC with unstacked arms; it has a different conformation from HJ DNA in complex with RuvA. In the full resolvosome a probable DNA-RuvA(4)-RuvB(12)-RuvC(2) complex forms which resolves the HJ.</text>
</comment>
<comment type="function">
    <text evidence="13">The RuvA-RuvB-RuvC complex processes Holliday junction (HJ) DNA during genetic recombination and DNA repair. Endonuclease that resolves HJ intermediates. Cleaves cruciform DNA by making single-stranded nicks across the HJ at symmetrical positions within the homologous arms, yielding a 5'-phosphate and a 3'-hydroxyl group; requires a central core of homology in the junction. The consensus cleavage sequence is 5'-(A/T)TT(C/G)-3'. Cleavage occurs on the 3'-side of the TT dinucleotide at the point of strand exchange. HJ branch migration catalyzed by RuvA-RuvB allows RuvC to scan DNA until it finds its consensus sequence, where it cleaves and resolves the cruciform DNA.</text>
</comment>
<gene>
    <name evidence="13" type="primary">ruvC</name>
    <name evidence="15" type="ORF">A3F47_00525</name>
</gene>
<name>A0A1G2I694_9BACT</name>
<dbReference type="GO" id="GO:0006281">
    <property type="term" value="P:DNA repair"/>
    <property type="evidence" value="ECO:0007669"/>
    <property type="project" value="UniProtKB-UniRule"/>
</dbReference>
<dbReference type="Proteomes" id="UP000179214">
    <property type="component" value="Unassembled WGS sequence"/>
</dbReference>
<evidence type="ECO:0000256" key="9">
    <source>
        <dbReference type="ARBA" id="ARBA00023125"/>
    </source>
</evidence>
<organism evidence="15 16">
    <name type="scientific">Candidatus Staskawiczbacteria bacterium RIFCSPHIGHO2_12_FULL_38_11</name>
    <dbReference type="NCBI Taxonomy" id="1802209"/>
    <lineage>
        <taxon>Bacteria</taxon>
        <taxon>Candidatus Staskawicziibacteriota</taxon>
    </lineage>
</organism>
<evidence type="ECO:0000256" key="4">
    <source>
        <dbReference type="ARBA" id="ARBA00022723"/>
    </source>
</evidence>
<dbReference type="CDD" id="cd16962">
    <property type="entry name" value="RuvC"/>
    <property type="match status" value="1"/>
</dbReference>
<evidence type="ECO:0000313" key="16">
    <source>
        <dbReference type="Proteomes" id="UP000179214"/>
    </source>
</evidence>
<dbReference type="Pfam" id="PF02075">
    <property type="entry name" value="RuvC"/>
    <property type="match status" value="1"/>
</dbReference>
<evidence type="ECO:0000256" key="10">
    <source>
        <dbReference type="ARBA" id="ARBA00023172"/>
    </source>
</evidence>
<reference evidence="15 16" key="1">
    <citation type="journal article" date="2016" name="Nat. Commun.">
        <title>Thousands of microbial genomes shed light on interconnected biogeochemical processes in an aquifer system.</title>
        <authorList>
            <person name="Anantharaman K."/>
            <person name="Brown C.T."/>
            <person name="Hug L.A."/>
            <person name="Sharon I."/>
            <person name="Castelle C.J."/>
            <person name="Probst A.J."/>
            <person name="Thomas B.C."/>
            <person name="Singh A."/>
            <person name="Wilkins M.J."/>
            <person name="Karaoz U."/>
            <person name="Brodie E.L."/>
            <person name="Williams K.H."/>
            <person name="Hubbard S.S."/>
            <person name="Banfield J.F."/>
        </authorList>
    </citation>
    <scope>NUCLEOTIDE SEQUENCE [LARGE SCALE GENOMIC DNA]</scope>
</reference>
<protein>
    <recommendedName>
        <fullName evidence="13 14">Crossover junction endodeoxyribonuclease RuvC</fullName>
        <ecNumber evidence="13 14">3.1.21.10</ecNumber>
    </recommendedName>
    <alternativeName>
        <fullName evidence="13">Holliday junction nuclease RuvC</fullName>
    </alternativeName>
    <alternativeName>
        <fullName evidence="13">Holliday junction resolvase RuvC</fullName>
    </alternativeName>
</protein>
<keyword evidence="2 13" id="KW-0963">Cytoplasm</keyword>
<dbReference type="GO" id="GO:0003677">
    <property type="term" value="F:DNA binding"/>
    <property type="evidence" value="ECO:0007669"/>
    <property type="project" value="UniProtKB-KW"/>
</dbReference>
<dbReference type="AlphaFoldDB" id="A0A1G2I694"/>